<evidence type="ECO:0000313" key="3">
    <source>
        <dbReference type="Proteomes" id="UP000696485"/>
    </source>
</evidence>
<comment type="caution">
    <text evidence="2">The sequence shown here is derived from an EMBL/GenBank/DDBJ whole genome shotgun (WGS) entry which is preliminary data.</text>
</comment>
<name>A0A9P5SY44_9FUNG</name>
<reference evidence="2" key="1">
    <citation type="journal article" date="2020" name="Fungal Divers.">
        <title>Resolving the Mortierellaceae phylogeny through synthesis of multi-gene phylogenetics and phylogenomics.</title>
        <authorList>
            <person name="Vandepol N."/>
            <person name="Liber J."/>
            <person name="Desiro A."/>
            <person name="Na H."/>
            <person name="Kennedy M."/>
            <person name="Barry K."/>
            <person name="Grigoriev I.V."/>
            <person name="Miller A.N."/>
            <person name="O'Donnell K."/>
            <person name="Stajich J.E."/>
            <person name="Bonito G."/>
        </authorList>
    </citation>
    <scope>NUCLEOTIDE SEQUENCE</scope>
    <source>
        <strain evidence="2">NVP1</strain>
    </source>
</reference>
<keyword evidence="3" id="KW-1185">Reference proteome</keyword>
<dbReference type="EMBL" id="JAAAUY010000001">
    <property type="protein sequence ID" value="KAF9338412.1"/>
    <property type="molecule type" value="Genomic_DNA"/>
</dbReference>
<accession>A0A9P5SY44</accession>
<dbReference type="Proteomes" id="UP000696485">
    <property type="component" value="Unassembled WGS sequence"/>
</dbReference>
<evidence type="ECO:0000313" key="2">
    <source>
        <dbReference type="EMBL" id="KAF9338412.1"/>
    </source>
</evidence>
<dbReference type="AlphaFoldDB" id="A0A9P5SY44"/>
<dbReference type="SUPFAM" id="SSF55729">
    <property type="entry name" value="Acyl-CoA N-acyltransferases (Nat)"/>
    <property type="match status" value="1"/>
</dbReference>
<feature type="domain" description="N-acetyltransferase" evidence="1">
    <location>
        <begin position="30"/>
        <end position="181"/>
    </location>
</feature>
<protein>
    <recommendedName>
        <fullName evidence="1">N-acetyltransferase domain-containing protein</fullName>
    </recommendedName>
</protein>
<dbReference type="InterPro" id="IPR016181">
    <property type="entry name" value="Acyl_CoA_acyltransferase"/>
</dbReference>
<dbReference type="GO" id="GO:0016747">
    <property type="term" value="F:acyltransferase activity, transferring groups other than amino-acyl groups"/>
    <property type="evidence" value="ECO:0007669"/>
    <property type="project" value="InterPro"/>
</dbReference>
<dbReference type="Gene3D" id="3.40.630.30">
    <property type="match status" value="1"/>
</dbReference>
<sequence>MTNTQDMQDPQAIKAMGPYHVRENPPHYLSAVEMSDVPEFTRIANINQDIYNGSATFQFPFLEAHAQARIKKSIANRTATGINMHWAVRASPTGPMIGWVHAYFRDANELEVHPKTGAPLKIAEIGYGVSPECTGKGYGGRSARFVVQEILLKEMGCDIVRGESYVENIGSRRILEASGMKCEVEENTVFIPKLQQDRLTCWYSGYKDAEVEAAMDKAQPIKSKINNVAHYQAD</sequence>
<dbReference type="InterPro" id="IPR000182">
    <property type="entry name" value="GNAT_dom"/>
</dbReference>
<dbReference type="Pfam" id="PF13302">
    <property type="entry name" value="Acetyltransf_3"/>
    <property type="match status" value="1"/>
</dbReference>
<dbReference type="InterPro" id="IPR051531">
    <property type="entry name" value="N-acetyltransferase"/>
</dbReference>
<dbReference type="PANTHER" id="PTHR43792">
    <property type="entry name" value="GNAT FAMILY, PUTATIVE (AFU_ORTHOLOGUE AFUA_3G00765)-RELATED-RELATED"/>
    <property type="match status" value="1"/>
</dbReference>
<evidence type="ECO:0000259" key="1">
    <source>
        <dbReference type="Pfam" id="PF13302"/>
    </source>
</evidence>
<organism evidence="2 3">
    <name type="scientific">Podila minutissima</name>
    <dbReference type="NCBI Taxonomy" id="64525"/>
    <lineage>
        <taxon>Eukaryota</taxon>
        <taxon>Fungi</taxon>
        <taxon>Fungi incertae sedis</taxon>
        <taxon>Mucoromycota</taxon>
        <taxon>Mortierellomycotina</taxon>
        <taxon>Mortierellomycetes</taxon>
        <taxon>Mortierellales</taxon>
        <taxon>Mortierellaceae</taxon>
        <taxon>Podila</taxon>
    </lineage>
</organism>
<proteinExistence type="predicted"/>
<gene>
    <name evidence="2" type="ORF">BG006_000011</name>
</gene>